<dbReference type="Proteomes" id="UP000632138">
    <property type="component" value="Unassembled WGS sequence"/>
</dbReference>
<organism evidence="7 8">
    <name type="scientific">Paractinoplanes ovalisporus</name>
    <dbReference type="NCBI Taxonomy" id="2810368"/>
    <lineage>
        <taxon>Bacteria</taxon>
        <taxon>Bacillati</taxon>
        <taxon>Actinomycetota</taxon>
        <taxon>Actinomycetes</taxon>
        <taxon>Micromonosporales</taxon>
        <taxon>Micromonosporaceae</taxon>
        <taxon>Paractinoplanes</taxon>
    </lineage>
</organism>
<dbReference type="InterPro" id="IPR000524">
    <property type="entry name" value="Tscrpt_reg_HTH_GntR"/>
</dbReference>
<accession>A0ABS2A5S3</accession>
<keyword evidence="1" id="KW-0805">Transcription regulation</keyword>
<comment type="caution">
    <text evidence="7">The sequence shown here is derived from an EMBL/GenBank/DDBJ whole genome shotgun (WGS) entry which is preliminary data.</text>
</comment>
<dbReference type="SUPFAM" id="SSF46785">
    <property type="entry name" value="Winged helix' DNA-binding domain"/>
    <property type="match status" value="1"/>
</dbReference>
<keyword evidence="8" id="KW-1185">Reference proteome</keyword>
<dbReference type="Gene3D" id="1.10.357.10">
    <property type="entry name" value="Tetracycline Repressor, domain 2"/>
    <property type="match status" value="1"/>
</dbReference>
<evidence type="ECO:0000256" key="4">
    <source>
        <dbReference type="PROSITE-ProRule" id="PRU00335"/>
    </source>
</evidence>
<evidence type="ECO:0000256" key="1">
    <source>
        <dbReference type="ARBA" id="ARBA00023015"/>
    </source>
</evidence>
<dbReference type="InterPro" id="IPR001647">
    <property type="entry name" value="HTH_TetR"/>
</dbReference>
<protein>
    <submittedName>
        <fullName evidence="7">TetR/AcrR family transcriptional regulator C-terminal domain-containing protein</fullName>
    </submittedName>
</protein>
<dbReference type="InterPro" id="IPR050679">
    <property type="entry name" value="Bact_HTH_transcr_reg"/>
</dbReference>
<proteinExistence type="predicted"/>
<evidence type="ECO:0000313" key="8">
    <source>
        <dbReference type="Proteomes" id="UP000632138"/>
    </source>
</evidence>
<dbReference type="SMART" id="SM00345">
    <property type="entry name" value="HTH_GNTR"/>
    <property type="match status" value="1"/>
</dbReference>
<evidence type="ECO:0000259" key="5">
    <source>
        <dbReference type="PROSITE" id="PS50949"/>
    </source>
</evidence>
<dbReference type="Pfam" id="PF00392">
    <property type="entry name" value="GntR"/>
    <property type="match status" value="1"/>
</dbReference>
<dbReference type="SUPFAM" id="SSF46689">
    <property type="entry name" value="Homeodomain-like"/>
    <property type="match status" value="1"/>
</dbReference>
<evidence type="ECO:0000259" key="6">
    <source>
        <dbReference type="PROSITE" id="PS50977"/>
    </source>
</evidence>
<dbReference type="InterPro" id="IPR036390">
    <property type="entry name" value="WH_DNA-bd_sf"/>
</dbReference>
<reference evidence="7 8" key="1">
    <citation type="submission" date="2021-01" db="EMBL/GenBank/DDBJ databases">
        <title>Actinoplanes sp. nov. LDG1-06 isolated from lichen.</title>
        <authorList>
            <person name="Saeng-In P."/>
            <person name="Phongsopitanun W."/>
            <person name="Kanchanasin P."/>
            <person name="Yuki M."/>
            <person name="Kudo T."/>
            <person name="Ohkuma M."/>
            <person name="Tanasupawat S."/>
        </authorList>
    </citation>
    <scope>NUCLEOTIDE SEQUENCE [LARGE SCALE GENOMIC DNA]</scope>
    <source>
        <strain evidence="7 8">LDG1-06</strain>
    </source>
</reference>
<feature type="DNA-binding region" description="H-T-H motif" evidence="4">
    <location>
        <begin position="99"/>
        <end position="118"/>
    </location>
</feature>
<gene>
    <name evidence="7" type="ORF">JIG36_03645</name>
</gene>
<name>A0ABS2A5S3_9ACTN</name>
<evidence type="ECO:0000256" key="2">
    <source>
        <dbReference type="ARBA" id="ARBA00023125"/>
    </source>
</evidence>
<evidence type="ECO:0000313" key="7">
    <source>
        <dbReference type="EMBL" id="MBM2614648.1"/>
    </source>
</evidence>
<dbReference type="Gene3D" id="1.10.10.10">
    <property type="entry name" value="Winged helix-like DNA-binding domain superfamily/Winged helix DNA-binding domain"/>
    <property type="match status" value="1"/>
</dbReference>
<feature type="domain" description="HTH tetR-type" evidence="6">
    <location>
        <begin position="76"/>
        <end position="136"/>
    </location>
</feature>
<dbReference type="InterPro" id="IPR004111">
    <property type="entry name" value="Repressor_TetR_C"/>
</dbReference>
<dbReference type="PROSITE" id="PS50977">
    <property type="entry name" value="HTH_TETR_2"/>
    <property type="match status" value="1"/>
</dbReference>
<dbReference type="InterPro" id="IPR036388">
    <property type="entry name" value="WH-like_DNA-bd_sf"/>
</dbReference>
<dbReference type="EMBL" id="JAENHP010000001">
    <property type="protein sequence ID" value="MBM2614648.1"/>
    <property type="molecule type" value="Genomic_DNA"/>
</dbReference>
<dbReference type="SUPFAM" id="SSF48498">
    <property type="entry name" value="Tetracyclin repressor-like, C-terminal domain"/>
    <property type="match status" value="1"/>
</dbReference>
<dbReference type="Gene3D" id="1.10.10.60">
    <property type="entry name" value="Homeodomain-like"/>
    <property type="match status" value="1"/>
</dbReference>
<sequence length="305" mass="33552">MSVYRRIADEIAARIAAGEPAPGERIMSTRQIMAEYGVAMATATKVITLLREEGLVRTRPGVGTVVAVGARPAGTGPDRDLVVRTAITIADSEGLAGLSMRRLAGELGIPTMSVYRHVADKEELVLLMMDKVMAANPPPPLMSAERDGWRACVEALARLQWSMYRRHTWLAMAVSFTRPLLAPNAMAHTEWTMRALDGFGLDPRIQFRAAVTVANYVRGTAVNLEEEAQAEQETGMTDLEWLDSQQQRFTEVLATGKLPLMARFITGEDHDFDLDTLLEYGLQRLLDGLETQLTPPAFDGTGRKP</sequence>
<dbReference type="RefSeq" id="WP_203374523.1">
    <property type="nucleotide sequence ID" value="NZ_JAENHP010000001.1"/>
</dbReference>
<dbReference type="InterPro" id="IPR036271">
    <property type="entry name" value="Tet_transcr_reg_TetR-rel_C_sf"/>
</dbReference>
<evidence type="ECO:0000256" key="3">
    <source>
        <dbReference type="ARBA" id="ARBA00023163"/>
    </source>
</evidence>
<dbReference type="Pfam" id="PF02909">
    <property type="entry name" value="TetR_C_1"/>
    <property type="match status" value="1"/>
</dbReference>
<keyword evidence="2 4" id="KW-0238">DNA-binding</keyword>
<feature type="domain" description="HTH gntR-type" evidence="5">
    <location>
        <begin position="1"/>
        <end position="69"/>
    </location>
</feature>
<dbReference type="InterPro" id="IPR009057">
    <property type="entry name" value="Homeodomain-like_sf"/>
</dbReference>
<dbReference type="CDD" id="cd07377">
    <property type="entry name" value="WHTH_GntR"/>
    <property type="match status" value="1"/>
</dbReference>
<dbReference type="PANTHER" id="PTHR44846:SF17">
    <property type="entry name" value="GNTR-FAMILY TRANSCRIPTIONAL REGULATOR"/>
    <property type="match status" value="1"/>
</dbReference>
<dbReference type="PROSITE" id="PS50949">
    <property type="entry name" value="HTH_GNTR"/>
    <property type="match status" value="1"/>
</dbReference>
<dbReference type="PANTHER" id="PTHR44846">
    <property type="entry name" value="MANNOSYL-D-GLYCERATE TRANSPORT/METABOLISM SYSTEM REPRESSOR MNGR-RELATED"/>
    <property type="match status" value="1"/>
</dbReference>
<keyword evidence="3" id="KW-0804">Transcription</keyword>